<name>A0ABY2IYR2_9MICO</name>
<gene>
    <name evidence="1" type="ORF">E3O65_12740</name>
</gene>
<comment type="caution">
    <text evidence="1">The sequence shown here is derived from an EMBL/GenBank/DDBJ whole genome shotgun (WGS) entry which is preliminary data.</text>
</comment>
<dbReference type="InterPro" id="IPR018561">
    <property type="entry name" value="AosR"/>
</dbReference>
<keyword evidence="2" id="KW-1185">Reference proteome</keyword>
<reference evidence="1 2" key="1">
    <citation type="submission" date="2019-03" db="EMBL/GenBank/DDBJ databases">
        <title>Genomics of glacier-inhabiting Cryobacterium strains.</title>
        <authorList>
            <person name="Liu Q."/>
            <person name="Xin Y.-H."/>
        </authorList>
    </citation>
    <scope>NUCLEOTIDE SEQUENCE [LARGE SCALE GENOMIC DNA]</scope>
    <source>
        <strain evidence="1 2">TMT4-23</strain>
    </source>
</reference>
<sequence length="191" mass="20601">MMQFEYSTAGGESAGSVTAQFEPVEIGLMRLAASQLIDLLEAAGTNALGTADNQTLRRLLPDAYTDDPEAAAEFRRFTSDDLLGRKVRNARCVLATLGEEPLDEIAEEPGDAELSAAASAAAAQPVTIALDPTDVQSWLRTLTDLRLTLAERLEIGPDGVPQLSDDEAPFLHDVYDWFGMVQESLVYAIDV</sequence>
<organism evidence="1 2">
    <name type="scientific">Cryobacterium breve</name>
    <dbReference type="NCBI Taxonomy" id="1259258"/>
    <lineage>
        <taxon>Bacteria</taxon>
        <taxon>Bacillati</taxon>
        <taxon>Actinomycetota</taxon>
        <taxon>Actinomycetes</taxon>
        <taxon>Micrococcales</taxon>
        <taxon>Microbacteriaceae</taxon>
        <taxon>Cryobacterium</taxon>
    </lineage>
</organism>
<evidence type="ECO:0000313" key="1">
    <source>
        <dbReference type="EMBL" id="TFC97620.1"/>
    </source>
</evidence>
<dbReference type="Proteomes" id="UP000298355">
    <property type="component" value="Unassembled WGS sequence"/>
</dbReference>
<accession>A0ABY2IYR2</accession>
<proteinExistence type="predicted"/>
<dbReference type="EMBL" id="SOGJ01000023">
    <property type="protein sequence ID" value="TFC97620.1"/>
    <property type="molecule type" value="Genomic_DNA"/>
</dbReference>
<protein>
    <submittedName>
        <fullName evidence="1">DUF2017 family protein</fullName>
    </submittedName>
</protein>
<dbReference type="Pfam" id="PF09438">
    <property type="entry name" value="DUF2017"/>
    <property type="match status" value="1"/>
</dbReference>
<evidence type="ECO:0000313" key="2">
    <source>
        <dbReference type="Proteomes" id="UP000298355"/>
    </source>
</evidence>